<dbReference type="PANTHER" id="PTHR45138:SF2">
    <property type="entry name" value="DIGUANYLATE CYCLASE VDCA"/>
    <property type="match status" value="1"/>
</dbReference>
<feature type="coiled-coil region" evidence="2">
    <location>
        <begin position="149"/>
        <end position="176"/>
    </location>
</feature>
<dbReference type="InterPro" id="IPR050469">
    <property type="entry name" value="Diguanylate_Cyclase"/>
</dbReference>
<proteinExistence type="predicted"/>
<keyword evidence="4" id="KW-0548">Nucleotidyltransferase</keyword>
<sequence length="339" mass="36625">MNLSQTNETAAADPGARALGFLAEHRLAPTPVNYWVAHDYLGGDNAGLGSAIDEALASVVALDDFVVRELYEQHVAGESFRRFRGMGEDIDKLLGVLLDNVRNADRNTSGFQASLTENITRLDKSQDPVGLRTVAQNLLQATAAANASNAALQKDLEATELEAQLLRSELDKHRREAMTDPLTGLLNRRGMEIETARMIDSAPDSDAAMLVMDIDHFKKINDTYGHAVGDVVIRKVAETIAEVAPGEAVTARFGGEEFVIVLPGASCDTARTLAEKVRTAIARLRLVRRQDKLAIAPFTVSVGVAMRAPEEPVAALFDRADKALYEAKHGGRNRVVTAA</sequence>
<dbReference type="InterPro" id="IPR000160">
    <property type="entry name" value="GGDEF_dom"/>
</dbReference>
<organism evidence="4 5">
    <name type="scientific">Thauera sinica</name>
    <dbReference type="NCBI Taxonomy" id="2665146"/>
    <lineage>
        <taxon>Bacteria</taxon>
        <taxon>Pseudomonadati</taxon>
        <taxon>Pseudomonadota</taxon>
        <taxon>Betaproteobacteria</taxon>
        <taxon>Rhodocyclales</taxon>
        <taxon>Zoogloeaceae</taxon>
        <taxon>Thauera</taxon>
    </lineage>
</organism>
<feature type="domain" description="GGDEF" evidence="3">
    <location>
        <begin position="205"/>
        <end position="339"/>
    </location>
</feature>
<dbReference type="PROSITE" id="PS50887">
    <property type="entry name" value="GGDEF"/>
    <property type="match status" value="1"/>
</dbReference>
<dbReference type="PANTHER" id="PTHR45138">
    <property type="entry name" value="REGULATORY COMPONENTS OF SENSORY TRANSDUCTION SYSTEM"/>
    <property type="match status" value="1"/>
</dbReference>
<keyword evidence="4" id="KW-0808">Transferase</keyword>
<dbReference type="NCBIfam" id="TIGR00254">
    <property type="entry name" value="GGDEF"/>
    <property type="match status" value="1"/>
</dbReference>
<comment type="caution">
    <text evidence="4">The sequence shown here is derived from an EMBL/GenBank/DDBJ whole genome shotgun (WGS) entry which is preliminary data.</text>
</comment>
<dbReference type="GO" id="GO:0052621">
    <property type="term" value="F:diguanylate cyclase activity"/>
    <property type="evidence" value="ECO:0007669"/>
    <property type="project" value="UniProtKB-EC"/>
</dbReference>
<keyword evidence="5" id="KW-1185">Reference proteome</keyword>
<keyword evidence="2" id="KW-0175">Coiled coil</keyword>
<protein>
    <recommendedName>
        <fullName evidence="1">diguanylate cyclase</fullName>
        <ecNumber evidence="1">2.7.7.65</ecNumber>
    </recommendedName>
</protein>
<accession>A0ABW1AV76</accession>
<name>A0ABW1AV76_9RHOO</name>
<dbReference type="SMART" id="SM00267">
    <property type="entry name" value="GGDEF"/>
    <property type="match status" value="1"/>
</dbReference>
<dbReference type="RefSeq" id="WP_157748698.1">
    <property type="nucleotide sequence ID" value="NZ_JBHSOG010000068.1"/>
</dbReference>
<dbReference type="EC" id="2.7.7.65" evidence="1"/>
<evidence type="ECO:0000313" key="5">
    <source>
        <dbReference type="Proteomes" id="UP001595974"/>
    </source>
</evidence>
<gene>
    <name evidence="4" type="ORF">ACFPTN_16945</name>
</gene>
<evidence type="ECO:0000256" key="2">
    <source>
        <dbReference type="SAM" id="Coils"/>
    </source>
</evidence>
<dbReference type="InterPro" id="IPR029787">
    <property type="entry name" value="Nucleotide_cyclase"/>
</dbReference>
<dbReference type="EMBL" id="JBHSOG010000068">
    <property type="protein sequence ID" value="MFC5771070.1"/>
    <property type="molecule type" value="Genomic_DNA"/>
</dbReference>
<dbReference type="Pfam" id="PF00990">
    <property type="entry name" value="GGDEF"/>
    <property type="match status" value="1"/>
</dbReference>
<evidence type="ECO:0000313" key="4">
    <source>
        <dbReference type="EMBL" id="MFC5771070.1"/>
    </source>
</evidence>
<dbReference type="Gene3D" id="3.30.70.270">
    <property type="match status" value="1"/>
</dbReference>
<dbReference type="CDD" id="cd01949">
    <property type="entry name" value="GGDEF"/>
    <property type="match status" value="1"/>
</dbReference>
<reference evidence="5" key="1">
    <citation type="journal article" date="2019" name="Int. J. Syst. Evol. Microbiol.">
        <title>The Global Catalogue of Microorganisms (GCM) 10K type strain sequencing project: providing services to taxonomists for standard genome sequencing and annotation.</title>
        <authorList>
            <consortium name="The Broad Institute Genomics Platform"/>
            <consortium name="The Broad Institute Genome Sequencing Center for Infectious Disease"/>
            <person name="Wu L."/>
            <person name="Ma J."/>
        </authorList>
    </citation>
    <scope>NUCLEOTIDE SEQUENCE [LARGE SCALE GENOMIC DNA]</scope>
    <source>
        <strain evidence="5">SHR3</strain>
    </source>
</reference>
<dbReference type="SUPFAM" id="SSF55073">
    <property type="entry name" value="Nucleotide cyclase"/>
    <property type="match status" value="1"/>
</dbReference>
<dbReference type="Proteomes" id="UP001595974">
    <property type="component" value="Unassembled WGS sequence"/>
</dbReference>
<evidence type="ECO:0000256" key="1">
    <source>
        <dbReference type="ARBA" id="ARBA00012528"/>
    </source>
</evidence>
<evidence type="ECO:0000259" key="3">
    <source>
        <dbReference type="PROSITE" id="PS50887"/>
    </source>
</evidence>
<dbReference type="InterPro" id="IPR043128">
    <property type="entry name" value="Rev_trsase/Diguanyl_cyclase"/>
</dbReference>